<feature type="transmembrane region" description="Helical" evidence="5">
    <location>
        <begin position="55"/>
        <end position="76"/>
    </location>
</feature>
<evidence type="ECO:0000256" key="4">
    <source>
        <dbReference type="ARBA" id="ARBA00023136"/>
    </source>
</evidence>
<evidence type="ECO:0000256" key="5">
    <source>
        <dbReference type="SAM" id="Phobius"/>
    </source>
</evidence>
<feature type="transmembrane region" description="Helical" evidence="5">
    <location>
        <begin position="249"/>
        <end position="275"/>
    </location>
</feature>
<feature type="transmembrane region" description="Helical" evidence="5">
    <location>
        <begin position="180"/>
        <end position="201"/>
    </location>
</feature>
<dbReference type="PANTHER" id="PTHR11785:SF512">
    <property type="entry name" value="SOBREMESA, ISOFORM B"/>
    <property type="match status" value="1"/>
</dbReference>
<evidence type="ECO:0000256" key="3">
    <source>
        <dbReference type="ARBA" id="ARBA00022989"/>
    </source>
</evidence>
<dbReference type="AlphaFoldDB" id="A0AAU7DGL7"/>
<feature type="transmembrane region" description="Helical" evidence="5">
    <location>
        <begin position="311"/>
        <end position="330"/>
    </location>
</feature>
<dbReference type="RefSeq" id="WP_348261755.1">
    <property type="nucleotide sequence ID" value="NZ_CP121196.1"/>
</dbReference>
<comment type="subcellular location">
    <subcellularLocation>
        <location evidence="1">Membrane</location>
        <topology evidence="1">Multi-pass membrane protein</topology>
    </subcellularLocation>
</comment>
<name>A0AAU7DGL7_9BACT</name>
<dbReference type="EMBL" id="CP121196">
    <property type="protein sequence ID" value="XBH16526.1"/>
    <property type="molecule type" value="Genomic_DNA"/>
</dbReference>
<feature type="transmembrane region" description="Helical" evidence="5">
    <location>
        <begin position="351"/>
        <end position="370"/>
    </location>
</feature>
<dbReference type="GO" id="GO:0015179">
    <property type="term" value="F:L-amino acid transmembrane transporter activity"/>
    <property type="evidence" value="ECO:0007669"/>
    <property type="project" value="TreeGrafter"/>
</dbReference>
<evidence type="ECO:0000313" key="6">
    <source>
        <dbReference type="EMBL" id="XBH16526.1"/>
    </source>
</evidence>
<proteinExistence type="predicted"/>
<reference evidence="6" key="1">
    <citation type="submission" date="2023-03" db="EMBL/GenBank/DDBJ databases">
        <title>Edaphobacter sp.</title>
        <authorList>
            <person name="Huber K.J."/>
            <person name="Papendorf J."/>
            <person name="Pilke C."/>
            <person name="Bunk B."/>
            <person name="Sproeer C."/>
            <person name="Pester M."/>
        </authorList>
    </citation>
    <scope>NUCLEOTIDE SEQUENCE</scope>
    <source>
        <strain evidence="6">DSM 110680</strain>
    </source>
</reference>
<dbReference type="PANTHER" id="PTHR11785">
    <property type="entry name" value="AMINO ACID TRANSPORTER"/>
    <property type="match status" value="1"/>
</dbReference>
<dbReference type="Gene3D" id="1.20.1740.10">
    <property type="entry name" value="Amino acid/polyamine transporter I"/>
    <property type="match status" value="1"/>
</dbReference>
<evidence type="ECO:0000256" key="2">
    <source>
        <dbReference type="ARBA" id="ARBA00022692"/>
    </source>
</evidence>
<feature type="transmembrane region" description="Helical" evidence="5">
    <location>
        <begin position="376"/>
        <end position="396"/>
    </location>
</feature>
<feature type="transmembrane region" description="Helical" evidence="5">
    <location>
        <begin position="101"/>
        <end position="125"/>
    </location>
</feature>
<sequence length="471" mass="50474">MSQQASALPNQAQASADLPRVLGASQATAIVVGTIIGSGIFLVPSEMMRDTGSSALVYLAWIVGGLLSLFGAMTYAELGAMLPYAGGEYVYLRGAYGDIPAFLYMWTWFAVAKPASIAAVTIGLARTLEFFPAFHVLAIPVAGLPLLWSQVFAIAVTWFMTGLNYLGIKKAGDFQLVFTILKGGLILVVAALCFASASGSLHNFSTSLPTATGGFSGFMLALIATLWAYDGWNDLTMVAGEVRRPERSLPVALIGGLFIVGILFMATNAAIQYILPAAQIAASERPAVAALSIVAGPRGAGFVAAAMALSIFVTLNGTIMSGARIPFAAARDRLFFRQFAHINSRFQSPSTSLIIQGLLSTVLLLFLSQFQQHFELAVFAEWLFYMLTATTVFVYRRRLPDLVRPYRVWGYPILPAIFVLSATAVLIYSYAGNLKGSLLGTALILLGLPVLWLVRKIYGPSTPTNQIHTAE</sequence>
<feature type="transmembrane region" description="Helical" evidence="5">
    <location>
        <begin position="208"/>
        <end position="229"/>
    </location>
</feature>
<keyword evidence="2 5" id="KW-0812">Transmembrane</keyword>
<accession>A0AAU7DGL7</accession>
<gene>
    <name evidence="6" type="ORF">P8935_18370</name>
</gene>
<feature type="transmembrane region" description="Helical" evidence="5">
    <location>
        <begin position="24"/>
        <end position="43"/>
    </location>
</feature>
<feature type="transmembrane region" description="Helical" evidence="5">
    <location>
        <begin position="408"/>
        <end position="431"/>
    </location>
</feature>
<organism evidence="6">
    <name type="scientific">Telmatobacter sp. DSM 110680</name>
    <dbReference type="NCBI Taxonomy" id="3036704"/>
    <lineage>
        <taxon>Bacteria</taxon>
        <taxon>Pseudomonadati</taxon>
        <taxon>Acidobacteriota</taxon>
        <taxon>Terriglobia</taxon>
        <taxon>Terriglobales</taxon>
        <taxon>Acidobacteriaceae</taxon>
        <taxon>Telmatobacter</taxon>
    </lineage>
</organism>
<keyword evidence="3 5" id="KW-1133">Transmembrane helix</keyword>
<dbReference type="InterPro" id="IPR050598">
    <property type="entry name" value="AminoAcid_Transporter"/>
</dbReference>
<feature type="transmembrane region" description="Helical" evidence="5">
    <location>
        <begin position="137"/>
        <end position="160"/>
    </location>
</feature>
<protein>
    <submittedName>
        <fullName evidence="6">Amino acid permease</fullName>
    </submittedName>
</protein>
<evidence type="ECO:0000256" key="1">
    <source>
        <dbReference type="ARBA" id="ARBA00004141"/>
    </source>
</evidence>
<dbReference type="InterPro" id="IPR002293">
    <property type="entry name" value="AA/rel_permease1"/>
</dbReference>
<dbReference type="PIRSF" id="PIRSF006060">
    <property type="entry name" value="AA_transporter"/>
    <property type="match status" value="1"/>
</dbReference>
<dbReference type="Pfam" id="PF13520">
    <property type="entry name" value="AA_permease_2"/>
    <property type="match status" value="1"/>
</dbReference>
<feature type="transmembrane region" description="Helical" evidence="5">
    <location>
        <begin position="437"/>
        <end position="454"/>
    </location>
</feature>
<dbReference type="GO" id="GO:0016020">
    <property type="term" value="C:membrane"/>
    <property type="evidence" value="ECO:0007669"/>
    <property type="project" value="UniProtKB-SubCell"/>
</dbReference>
<keyword evidence="4 5" id="KW-0472">Membrane</keyword>